<dbReference type="eggNOG" id="ENOG502QPMA">
    <property type="taxonomic scope" value="Eukaryota"/>
</dbReference>
<evidence type="ECO:0000259" key="2">
    <source>
        <dbReference type="Pfam" id="PF25794"/>
    </source>
</evidence>
<dbReference type="Pfam" id="PF25794">
    <property type="entry name" value="SACS"/>
    <property type="match status" value="1"/>
</dbReference>
<feature type="domain" description="Sacsin/Nov" evidence="2">
    <location>
        <begin position="145"/>
        <end position="285"/>
    </location>
</feature>
<dbReference type="AlphaFoldDB" id="S7RCR9"/>
<feature type="region of interest" description="Disordered" evidence="1">
    <location>
        <begin position="188"/>
        <end position="219"/>
    </location>
</feature>
<protein>
    <recommendedName>
        <fullName evidence="2">Sacsin/Nov domain-containing protein</fullName>
    </recommendedName>
</protein>
<dbReference type="OrthoDB" id="10031156at2759"/>
<keyword evidence="4" id="KW-1185">Reference proteome</keyword>
<dbReference type="STRING" id="670483.S7RCR9"/>
<proteinExistence type="predicted"/>
<reference evidence="3 4" key="1">
    <citation type="journal article" date="2012" name="Science">
        <title>The Paleozoic origin of enzymatic lignin decomposition reconstructed from 31 fungal genomes.</title>
        <authorList>
            <person name="Floudas D."/>
            <person name="Binder M."/>
            <person name="Riley R."/>
            <person name="Barry K."/>
            <person name="Blanchette R.A."/>
            <person name="Henrissat B."/>
            <person name="Martinez A.T."/>
            <person name="Otillar R."/>
            <person name="Spatafora J.W."/>
            <person name="Yadav J.S."/>
            <person name="Aerts A."/>
            <person name="Benoit I."/>
            <person name="Boyd A."/>
            <person name="Carlson A."/>
            <person name="Copeland A."/>
            <person name="Coutinho P.M."/>
            <person name="de Vries R.P."/>
            <person name="Ferreira P."/>
            <person name="Findley K."/>
            <person name="Foster B."/>
            <person name="Gaskell J."/>
            <person name="Glotzer D."/>
            <person name="Gorecki P."/>
            <person name="Heitman J."/>
            <person name="Hesse C."/>
            <person name="Hori C."/>
            <person name="Igarashi K."/>
            <person name="Jurgens J.A."/>
            <person name="Kallen N."/>
            <person name="Kersten P."/>
            <person name="Kohler A."/>
            <person name="Kuees U."/>
            <person name="Kumar T.K.A."/>
            <person name="Kuo A."/>
            <person name="LaButti K."/>
            <person name="Larrondo L.F."/>
            <person name="Lindquist E."/>
            <person name="Ling A."/>
            <person name="Lombard V."/>
            <person name="Lucas S."/>
            <person name="Lundell T."/>
            <person name="Martin R."/>
            <person name="McLaughlin D.J."/>
            <person name="Morgenstern I."/>
            <person name="Morin E."/>
            <person name="Murat C."/>
            <person name="Nagy L.G."/>
            <person name="Nolan M."/>
            <person name="Ohm R.A."/>
            <person name="Patyshakuliyeva A."/>
            <person name="Rokas A."/>
            <person name="Ruiz-Duenas F.J."/>
            <person name="Sabat G."/>
            <person name="Salamov A."/>
            <person name="Samejima M."/>
            <person name="Schmutz J."/>
            <person name="Slot J.C."/>
            <person name="St John F."/>
            <person name="Stenlid J."/>
            <person name="Sun H."/>
            <person name="Sun S."/>
            <person name="Syed K."/>
            <person name="Tsang A."/>
            <person name="Wiebenga A."/>
            <person name="Young D."/>
            <person name="Pisabarro A."/>
            <person name="Eastwood D.C."/>
            <person name="Martin F."/>
            <person name="Cullen D."/>
            <person name="Grigoriev I.V."/>
            <person name="Hibbett D.S."/>
        </authorList>
    </citation>
    <scope>NUCLEOTIDE SEQUENCE [LARGE SCALE GENOMIC DNA]</scope>
    <source>
        <strain evidence="3 4">ATCC 11539</strain>
    </source>
</reference>
<dbReference type="SUPFAM" id="SSF55874">
    <property type="entry name" value="ATPase domain of HSP90 chaperone/DNA topoisomerase II/histidine kinase"/>
    <property type="match status" value="1"/>
</dbReference>
<dbReference type="NCBIfam" id="NF047352">
    <property type="entry name" value="P_loop_sacsin"/>
    <property type="match status" value="1"/>
</dbReference>
<dbReference type="PRINTS" id="PR00775">
    <property type="entry name" value="HEATSHOCK90"/>
</dbReference>
<dbReference type="InterPro" id="IPR058210">
    <property type="entry name" value="SACS/Nov_dom"/>
</dbReference>
<dbReference type="PANTHER" id="PTHR47839:SF1">
    <property type="entry name" value="DOMAIN PROTEIN, PUTATIVE (AFU_ORTHOLOGUE AFUA_6G04830)-RELATED"/>
    <property type="match status" value="1"/>
</dbReference>
<dbReference type="EMBL" id="KB469328">
    <property type="protein sequence ID" value="EPQ50199.1"/>
    <property type="molecule type" value="Genomic_DNA"/>
</dbReference>
<dbReference type="Gene3D" id="3.30.565.10">
    <property type="entry name" value="Histidine kinase-like ATPase, C-terminal domain"/>
    <property type="match status" value="1"/>
</dbReference>
<feature type="compositionally biased region" description="Basic and acidic residues" evidence="1">
    <location>
        <begin position="208"/>
        <end position="219"/>
    </location>
</feature>
<dbReference type="KEGG" id="gtr:GLOTRDRAFT_134168"/>
<evidence type="ECO:0000256" key="1">
    <source>
        <dbReference type="SAM" id="MobiDB-lite"/>
    </source>
</evidence>
<sequence>MQLRWLDMCGGAGERGLHNKVLVDELDAILKEKPGEQPRASEDTTIWRVQRGRESDIVHSQQCDCQIRPAIRCGLYTQLLVSVGLHYCFLSHRVITAYTRTAAAHNIPQASLETSRIHTELMANIRDTLWDTGRDETVEVNQRALIDKVLARYSGEFTVFRELLQNSDDAGSSAVEIHFETRAYAEKTKAAASSSSSPADAEPSEGDESTRTDKAREDLPDLKTVQVHQWVFKNNGQVFREEDWSRLKKIAEGNPDEEKIGAFGVGFYSLFSVTEDPFVTSGGMYAFISHYPTLP</sequence>
<dbReference type="HOGENOM" id="CLU_943507_0_0_1"/>
<dbReference type="Proteomes" id="UP000030669">
    <property type="component" value="Unassembled WGS sequence"/>
</dbReference>
<accession>S7RCR9</accession>
<dbReference type="GeneID" id="19302943"/>
<feature type="compositionally biased region" description="Low complexity" evidence="1">
    <location>
        <begin position="190"/>
        <end position="201"/>
    </location>
</feature>
<gene>
    <name evidence="3" type="ORF">GLOTRDRAFT_134168</name>
</gene>
<evidence type="ECO:0000313" key="4">
    <source>
        <dbReference type="Proteomes" id="UP000030669"/>
    </source>
</evidence>
<organism evidence="3 4">
    <name type="scientific">Gloeophyllum trabeum (strain ATCC 11539 / FP-39264 / Madison 617)</name>
    <name type="common">Brown rot fungus</name>
    <dbReference type="NCBI Taxonomy" id="670483"/>
    <lineage>
        <taxon>Eukaryota</taxon>
        <taxon>Fungi</taxon>
        <taxon>Dikarya</taxon>
        <taxon>Basidiomycota</taxon>
        <taxon>Agaricomycotina</taxon>
        <taxon>Agaricomycetes</taxon>
        <taxon>Gloeophyllales</taxon>
        <taxon>Gloeophyllaceae</taxon>
        <taxon>Gloeophyllum</taxon>
    </lineage>
</organism>
<dbReference type="InterPro" id="IPR036890">
    <property type="entry name" value="HATPase_C_sf"/>
</dbReference>
<name>S7RCR9_GLOTA</name>
<dbReference type="PANTHER" id="PTHR47839">
    <property type="entry name" value="DOMAIN PROTEIN, PUTATIVE (AFU_ORTHOLOGUE AFUA_6G04830)-RELATED"/>
    <property type="match status" value="1"/>
</dbReference>
<evidence type="ECO:0000313" key="3">
    <source>
        <dbReference type="EMBL" id="EPQ50199.1"/>
    </source>
</evidence>
<dbReference type="InterPro" id="IPR020575">
    <property type="entry name" value="Hsp90_N"/>
</dbReference>
<dbReference type="RefSeq" id="XP_007871348.1">
    <property type="nucleotide sequence ID" value="XM_007873157.1"/>
</dbReference>